<evidence type="ECO:0008006" key="3">
    <source>
        <dbReference type="Google" id="ProtNLM"/>
    </source>
</evidence>
<dbReference type="OMA" id="KEPHEAM"/>
<dbReference type="Proteomes" id="UP000016936">
    <property type="component" value="Unassembled WGS sequence"/>
</dbReference>
<sequence length="58" mass="6842">MTRRRLGRSRNEWSNMSAYFDFKITHRAGTLNGVADALSRRSDLREEGYKEPHEAMLR</sequence>
<accession>M2UAI7</accession>
<reference evidence="2" key="2">
    <citation type="journal article" date="2013" name="PLoS Genet.">
        <title>Comparative genome structure, secondary metabolite, and effector coding capacity across Cochliobolus pathogens.</title>
        <authorList>
            <person name="Condon B.J."/>
            <person name="Leng Y."/>
            <person name="Wu D."/>
            <person name="Bushley K.E."/>
            <person name="Ohm R.A."/>
            <person name="Otillar R."/>
            <person name="Martin J."/>
            <person name="Schackwitz W."/>
            <person name="Grimwood J."/>
            <person name="MohdZainudin N."/>
            <person name="Xue C."/>
            <person name="Wang R."/>
            <person name="Manning V.A."/>
            <person name="Dhillon B."/>
            <person name="Tu Z.J."/>
            <person name="Steffenson B.J."/>
            <person name="Salamov A."/>
            <person name="Sun H."/>
            <person name="Lowry S."/>
            <person name="LaButti K."/>
            <person name="Han J."/>
            <person name="Copeland A."/>
            <person name="Lindquist E."/>
            <person name="Barry K."/>
            <person name="Schmutz J."/>
            <person name="Baker S.E."/>
            <person name="Ciuffetti L.M."/>
            <person name="Grigoriev I.V."/>
            <person name="Zhong S."/>
            <person name="Turgeon B.G."/>
        </authorList>
    </citation>
    <scope>NUCLEOTIDE SEQUENCE [LARGE SCALE GENOMIC DNA]</scope>
    <source>
        <strain evidence="2">C5 / ATCC 48332 / race O</strain>
    </source>
</reference>
<organism evidence="1 2">
    <name type="scientific">Cochliobolus heterostrophus (strain C5 / ATCC 48332 / race O)</name>
    <name type="common">Southern corn leaf blight fungus</name>
    <name type="synonym">Bipolaris maydis</name>
    <dbReference type="NCBI Taxonomy" id="701091"/>
    <lineage>
        <taxon>Eukaryota</taxon>
        <taxon>Fungi</taxon>
        <taxon>Dikarya</taxon>
        <taxon>Ascomycota</taxon>
        <taxon>Pezizomycotina</taxon>
        <taxon>Dothideomycetes</taxon>
        <taxon>Pleosporomycetidae</taxon>
        <taxon>Pleosporales</taxon>
        <taxon>Pleosporineae</taxon>
        <taxon>Pleosporaceae</taxon>
        <taxon>Bipolaris</taxon>
    </lineage>
</organism>
<reference evidence="1 2" key="1">
    <citation type="journal article" date="2012" name="PLoS Pathog.">
        <title>Diverse lifestyles and strategies of plant pathogenesis encoded in the genomes of eighteen Dothideomycetes fungi.</title>
        <authorList>
            <person name="Ohm R.A."/>
            <person name="Feau N."/>
            <person name="Henrissat B."/>
            <person name="Schoch C.L."/>
            <person name="Horwitz B.A."/>
            <person name="Barry K.W."/>
            <person name="Condon B.J."/>
            <person name="Copeland A.C."/>
            <person name="Dhillon B."/>
            <person name="Glaser F."/>
            <person name="Hesse C.N."/>
            <person name="Kosti I."/>
            <person name="LaButti K."/>
            <person name="Lindquist E.A."/>
            <person name="Lucas S."/>
            <person name="Salamov A.A."/>
            <person name="Bradshaw R.E."/>
            <person name="Ciuffetti L."/>
            <person name="Hamelin R.C."/>
            <person name="Kema G.H.J."/>
            <person name="Lawrence C."/>
            <person name="Scott J.A."/>
            <person name="Spatafora J.W."/>
            <person name="Turgeon B.G."/>
            <person name="de Wit P.J.G.M."/>
            <person name="Zhong S."/>
            <person name="Goodwin S.B."/>
            <person name="Grigoriev I.V."/>
        </authorList>
    </citation>
    <scope>NUCLEOTIDE SEQUENCE [LARGE SCALE GENOMIC DNA]</scope>
    <source>
        <strain evidence="2">C5 / ATCC 48332 / race O</strain>
    </source>
</reference>
<evidence type="ECO:0000313" key="2">
    <source>
        <dbReference type="Proteomes" id="UP000016936"/>
    </source>
</evidence>
<evidence type="ECO:0000313" key="1">
    <source>
        <dbReference type="EMBL" id="EMD84998.1"/>
    </source>
</evidence>
<dbReference type="STRING" id="701091.M2UAI7"/>
<dbReference type="HOGENOM" id="CLU_199943_0_0_1"/>
<proteinExistence type="predicted"/>
<protein>
    <recommendedName>
        <fullName evidence="3">Reverse transcriptase RNase H-like domain-containing protein</fullName>
    </recommendedName>
</protein>
<dbReference type="OrthoDB" id="10375726at2759"/>
<gene>
    <name evidence="1" type="ORF">COCHEDRAFT_1120315</name>
</gene>
<name>M2UAI7_COCH5</name>
<dbReference type="AlphaFoldDB" id="M2UAI7"/>
<dbReference type="EMBL" id="KB445595">
    <property type="protein sequence ID" value="EMD84998.1"/>
    <property type="molecule type" value="Genomic_DNA"/>
</dbReference>
<keyword evidence="2" id="KW-1185">Reference proteome</keyword>